<dbReference type="RefSeq" id="WP_257914158.1">
    <property type="nucleotide sequence ID" value="NZ_JANPWE010000015.1"/>
</dbReference>
<dbReference type="Proteomes" id="UP001524944">
    <property type="component" value="Unassembled WGS sequence"/>
</dbReference>
<comment type="caution">
    <text evidence="1">The sequence shown here is derived from an EMBL/GenBank/DDBJ whole genome shotgun (WGS) entry which is preliminary data.</text>
</comment>
<organism evidence="1 2">
    <name type="scientific">Dehalobacterium formicoaceticum</name>
    <dbReference type="NCBI Taxonomy" id="51515"/>
    <lineage>
        <taxon>Bacteria</taxon>
        <taxon>Bacillati</taxon>
        <taxon>Bacillota</taxon>
        <taxon>Clostridia</taxon>
        <taxon>Eubacteriales</taxon>
        <taxon>Peptococcaceae</taxon>
        <taxon>Dehalobacterium</taxon>
    </lineage>
</organism>
<protein>
    <submittedName>
        <fullName evidence="1">Uncharacterized protein</fullName>
    </submittedName>
</protein>
<evidence type="ECO:0000313" key="1">
    <source>
        <dbReference type="EMBL" id="MCR6546970.1"/>
    </source>
</evidence>
<accession>A0ABT1YA41</accession>
<evidence type="ECO:0000313" key="2">
    <source>
        <dbReference type="Proteomes" id="UP001524944"/>
    </source>
</evidence>
<proteinExistence type="predicted"/>
<keyword evidence="2" id="KW-1185">Reference proteome</keyword>
<gene>
    <name evidence="1" type="ORF">NVS47_15875</name>
</gene>
<dbReference type="EMBL" id="JANPWE010000015">
    <property type="protein sequence ID" value="MCR6546970.1"/>
    <property type="molecule type" value="Genomic_DNA"/>
</dbReference>
<sequence>MQRLVVTDYRIAANVSKQLTIAIVADLHDRSWEAMRESLDSRKPDIIAVPGDRWIPRLGNPPELVYVIIG</sequence>
<name>A0ABT1YA41_9FIRM</name>
<reference evidence="1 2" key="1">
    <citation type="submission" date="2022-08" db="EMBL/GenBank/DDBJ databases">
        <title>Proteogenomics of the novel Dehalobacterium formicoaceticum strain EZ94 highlights a key role of methyltransferases during anaerobic dichloromethane degradation.</title>
        <authorList>
            <person name="Wasmund K."/>
        </authorList>
    </citation>
    <scope>NUCLEOTIDE SEQUENCE [LARGE SCALE GENOMIC DNA]</scope>
    <source>
        <strain evidence="1 2">EZ94</strain>
    </source>
</reference>